<evidence type="ECO:0000313" key="2">
    <source>
        <dbReference type="Proteomes" id="UP000229371"/>
    </source>
</evidence>
<organism evidence="1 2">
    <name type="scientific">bacterium (Candidatus Gribaldobacteria) CG_4_10_14_0_8_um_filter_33_9</name>
    <dbReference type="NCBI Taxonomy" id="2014266"/>
    <lineage>
        <taxon>Bacteria</taxon>
        <taxon>Candidatus Gribaldobacteria</taxon>
    </lineage>
</organism>
<sequence>MSNRDKNWDDYIYPRIDDLIKKDFYLEAFYLCSATIEHTLQSAIQIQEKWIKNVINHSGLKFRNTDFEKLSNFTLGRLISYFSRYCDNVQLISELNKFNSLRIKFVHKLLDFSLKELNEEAKINFEIYWKLVAKLSRYMIWINCKQIRSIKRKMRRGKGARYCF</sequence>
<gene>
    <name evidence="1" type="ORF">COY61_00775</name>
</gene>
<evidence type="ECO:0000313" key="1">
    <source>
        <dbReference type="EMBL" id="PIZ01079.1"/>
    </source>
</evidence>
<dbReference type="Proteomes" id="UP000229371">
    <property type="component" value="Unassembled WGS sequence"/>
</dbReference>
<comment type="caution">
    <text evidence="1">The sequence shown here is derived from an EMBL/GenBank/DDBJ whole genome shotgun (WGS) entry which is preliminary data.</text>
</comment>
<accession>A0A2M7RNM5</accession>
<name>A0A2M7RNM5_9BACT</name>
<proteinExistence type="predicted"/>
<evidence type="ECO:0008006" key="3">
    <source>
        <dbReference type="Google" id="ProtNLM"/>
    </source>
</evidence>
<dbReference type="AlphaFoldDB" id="A0A2M7RNM5"/>
<reference evidence="2" key="1">
    <citation type="submission" date="2017-09" db="EMBL/GenBank/DDBJ databases">
        <title>Depth-based differentiation of microbial function through sediment-hosted aquifers and enrichment of novel symbionts in the deep terrestrial subsurface.</title>
        <authorList>
            <person name="Probst A.J."/>
            <person name="Ladd B."/>
            <person name="Jarett J.K."/>
            <person name="Geller-Mcgrath D.E."/>
            <person name="Sieber C.M.K."/>
            <person name="Emerson J.B."/>
            <person name="Anantharaman K."/>
            <person name="Thomas B.C."/>
            <person name="Malmstrom R."/>
            <person name="Stieglmeier M."/>
            <person name="Klingl A."/>
            <person name="Woyke T."/>
            <person name="Ryan C.M."/>
            <person name="Banfield J.F."/>
        </authorList>
    </citation>
    <scope>NUCLEOTIDE SEQUENCE [LARGE SCALE GENOMIC DNA]</scope>
</reference>
<protein>
    <recommendedName>
        <fullName evidence="3">HEPN domain-containing protein</fullName>
    </recommendedName>
</protein>
<dbReference type="EMBL" id="PFMI01000021">
    <property type="protein sequence ID" value="PIZ01079.1"/>
    <property type="molecule type" value="Genomic_DNA"/>
</dbReference>